<evidence type="ECO:0000313" key="1">
    <source>
        <dbReference type="EMBL" id="CAL1575937.1"/>
    </source>
</evidence>
<accession>A0AAV2JJT4</accession>
<gene>
    <name evidence="1" type="ORF">KC01_LOCUS7405</name>
</gene>
<proteinExistence type="predicted"/>
<name>A0AAV2JJT4_KNICA</name>
<sequence length="98" mass="11388">MPQRCHYRPAARTLFWSGPERCMDRRLPQSLSPSSYPVGERMEWRVGGMEFARVGRSDPQEETEAAPVRRAHTGRVYTDYIKTKNPSAPHKFREARPN</sequence>
<dbReference type="EMBL" id="OZ035834">
    <property type="protein sequence ID" value="CAL1575937.1"/>
    <property type="molecule type" value="Genomic_DNA"/>
</dbReference>
<organism evidence="1 2">
    <name type="scientific">Knipowitschia caucasica</name>
    <name type="common">Caucasian dwarf goby</name>
    <name type="synonym">Pomatoschistus caucasicus</name>
    <dbReference type="NCBI Taxonomy" id="637954"/>
    <lineage>
        <taxon>Eukaryota</taxon>
        <taxon>Metazoa</taxon>
        <taxon>Chordata</taxon>
        <taxon>Craniata</taxon>
        <taxon>Vertebrata</taxon>
        <taxon>Euteleostomi</taxon>
        <taxon>Actinopterygii</taxon>
        <taxon>Neopterygii</taxon>
        <taxon>Teleostei</taxon>
        <taxon>Neoteleostei</taxon>
        <taxon>Acanthomorphata</taxon>
        <taxon>Gobiaria</taxon>
        <taxon>Gobiiformes</taxon>
        <taxon>Gobioidei</taxon>
        <taxon>Gobiidae</taxon>
        <taxon>Gobiinae</taxon>
        <taxon>Knipowitschia</taxon>
    </lineage>
</organism>
<reference evidence="1 2" key="1">
    <citation type="submission" date="2024-04" db="EMBL/GenBank/DDBJ databases">
        <authorList>
            <person name="Waldvogel A.-M."/>
            <person name="Schoenle A."/>
        </authorList>
    </citation>
    <scope>NUCLEOTIDE SEQUENCE [LARGE SCALE GENOMIC DNA]</scope>
</reference>
<evidence type="ECO:0000313" key="2">
    <source>
        <dbReference type="Proteomes" id="UP001497482"/>
    </source>
</evidence>
<keyword evidence="2" id="KW-1185">Reference proteome</keyword>
<dbReference type="AlphaFoldDB" id="A0AAV2JJT4"/>
<protein>
    <submittedName>
        <fullName evidence="1">Uncharacterized protein</fullName>
    </submittedName>
</protein>
<dbReference type="Proteomes" id="UP001497482">
    <property type="component" value="Chromosome 12"/>
</dbReference>